<evidence type="ECO:0000313" key="2">
    <source>
        <dbReference type="Proteomes" id="UP001149303"/>
    </source>
</evidence>
<sequence length="49" mass="5460">MKKSILSLGKNLNKTEQKLVKGGYHPPYCNNNRDCGDGFICNGAICYRP</sequence>
<comment type="caution">
    <text evidence="1">The sequence shown here is derived from an EMBL/GenBank/DDBJ whole genome shotgun (WGS) entry which is preliminary data.</text>
</comment>
<gene>
    <name evidence="1" type="ORF">LCI24_10650</name>
</gene>
<dbReference type="EMBL" id="JAIWJY010000006">
    <property type="protein sequence ID" value="MDE1207246.1"/>
    <property type="molecule type" value="Genomic_DNA"/>
</dbReference>
<name>A0A9X4ENG5_9FLAO</name>
<reference evidence="1" key="1">
    <citation type="submission" date="2021-09" db="EMBL/GenBank/DDBJ databases">
        <authorList>
            <person name="Smyrli M."/>
        </authorList>
    </citation>
    <scope>NUCLEOTIDE SEQUENCE</scope>
    <source>
        <strain evidence="1">LAR25</strain>
    </source>
</reference>
<accession>A0A9X4ENG5</accession>
<dbReference type="Proteomes" id="UP001149303">
    <property type="component" value="Unassembled WGS sequence"/>
</dbReference>
<evidence type="ECO:0000313" key="1">
    <source>
        <dbReference type="EMBL" id="MDE1207246.1"/>
    </source>
</evidence>
<protein>
    <submittedName>
        <fullName evidence="1">Uncharacterized protein</fullName>
    </submittedName>
</protein>
<dbReference type="AlphaFoldDB" id="A0A9X4ENG5"/>
<keyword evidence="2" id="KW-1185">Reference proteome</keyword>
<dbReference type="RefSeq" id="WP_274640351.1">
    <property type="nucleotide sequence ID" value="NZ_JAIWJY010000006.1"/>
</dbReference>
<organism evidence="1 2">
    <name type="scientific">Tenacibaculum larymnensis</name>
    <dbReference type="NCBI Taxonomy" id="2878201"/>
    <lineage>
        <taxon>Bacteria</taxon>
        <taxon>Pseudomonadati</taxon>
        <taxon>Bacteroidota</taxon>
        <taxon>Flavobacteriia</taxon>
        <taxon>Flavobacteriales</taxon>
        <taxon>Flavobacteriaceae</taxon>
        <taxon>Tenacibaculum</taxon>
    </lineage>
</organism>
<proteinExistence type="predicted"/>